<feature type="disulfide bond" evidence="1">
    <location>
        <begin position="126"/>
        <end position="241"/>
    </location>
</feature>
<proteinExistence type="predicted"/>
<dbReference type="OrthoDB" id="430315at2759"/>
<reference evidence="2" key="1">
    <citation type="journal article" date="2020" name="Stud. Mycol.">
        <title>101 Dothideomycetes genomes: a test case for predicting lifestyles and emergence of pathogens.</title>
        <authorList>
            <person name="Haridas S."/>
            <person name="Albert R."/>
            <person name="Binder M."/>
            <person name="Bloem J."/>
            <person name="Labutti K."/>
            <person name="Salamov A."/>
            <person name="Andreopoulos B."/>
            <person name="Baker S."/>
            <person name="Barry K."/>
            <person name="Bills G."/>
            <person name="Bluhm B."/>
            <person name="Cannon C."/>
            <person name="Castanera R."/>
            <person name="Culley D."/>
            <person name="Daum C."/>
            <person name="Ezra D."/>
            <person name="Gonzalez J."/>
            <person name="Henrissat B."/>
            <person name="Kuo A."/>
            <person name="Liang C."/>
            <person name="Lipzen A."/>
            <person name="Lutzoni F."/>
            <person name="Magnuson J."/>
            <person name="Mondo S."/>
            <person name="Nolan M."/>
            <person name="Ohm R."/>
            <person name="Pangilinan J."/>
            <person name="Park H.-J."/>
            <person name="Ramirez L."/>
            <person name="Alfaro M."/>
            <person name="Sun H."/>
            <person name="Tritt A."/>
            <person name="Yoshinaga Y."/>
            <person name="Zwiers L.-H."/>
            <person name="Turgeon B."/>
            <person name="Goodwin S."/>
            <person name="Spatafora J."/>
            <person name="Crous P."/>
            <person name="Grigoriev I."/>
        </authorList>
    </citation>
    <scope>NUCLEOTIDE SEQUENCE</scope>
    <source>
        <strain evidence="2">CBS 116435</strain>
    </source>
</reference>
<feature type="disulfide bond" evidence="1">
    <location>
        <begin position="172"/>
        <end position="204"/>
    </location>
</feature>
<dbReference type="Proteomes" id="UP000799441">
    <property type="component" value="Unassembled WGS sequence"/>
</dbReference>
<gene>
    <name evidence="2" type="ORF">K431DRAFT_295822</name>
</gene>
<evidence type="ECO:0000256" key="1">
    <source>
        <dbReference type="PIRSR" id="PIRSR002703-1"/>
    </source>
</evidence>
<name>A0A9P4Q752_9PEZI</name>
<feature type="disulfide bond" evidence="1">
    <location>
        <begin position="218"/>
        <end position="228"/>
    </location>
</feature>
<keyword evidence="1" id="KW-1015">Disulfide bond</keyword>
<keyword evidence="3" id="KW-1185">Reference proteome</keyword>
<evidence type="ECO:0000313" key="3">
    <source>
        <dbReference type="Proteomes" id="UP000799441"/>
    </source>
</evidence>
<dbReference type="PROSITE" id="PS51367">
    <property type="entry name" value="THAUMATIN_2"/>
    <property type="match status" value="1"/>
</dbReference>
<dbReference type="SMART" id="SM00205">
    <property type="entry name" value="THN"/>
    <property type="match status" value="1"/>
</dbReference>
<dbReference type="EMBL" id="MU003808">
    <property type="protein sequence ID" value="KAF2719676.1"/>
    <property type="molecule type" value="Genomic_DNA"/>
</dbReference>
<feature type="disulfide bond" evidence="1">
    <location>
        <begin position="208"/>
        <end position="217"/>
    </location>
</feature>
<feature type="disulfide bond" evidence="1">
    <location>
        <begin position="40"/>
        <end position="55"/>
    </location>
</feature>
<feature type="disulfide bond" evidence="1">
    <location>
        <begin position="60"/>
        <end position="66"/>
    </location>
</feature>
<dbReference type="PANTHER" id="PTHR31048">
    <property type="entry name" value="OS03G0233200 PROTEIN"/>
    <property type="match status" value="1"/>
</dbReference>
<dbReference type="Pfam" id="PF00314">
    <property type="entry name" value="Thaumatin"/>
    <property type="match status" value="1"/>
</dbReference>
<evidence type="ECO:0000313" key="2">
    <source>
        <dbReference type="EMBL" id="KAF2719676.1"/>
    </source>
</evidence>
<dbReference type="Gene3D" id="2.60.110.10">
    <property type="entry name" value="Thaumatin"/>
    <property type="match status" value="1"/>
</dbReference>
<sequence>MSKLVVCTNQTYSFELQPNTNLSLWVSSDWQGRVWGRTNCSFNDQGTAQGGGQACGSGDCGGALSCKVTGNTPVTLAEWTLDGGDGQTYYDISLVDGYNIPVAIVMLPGSNSSYEDIPPNQTNPSCVASVGDLAEQTWDPYSSGTQQFLGTNSSFALPFETKVTSSECANWCPWDLQVTPPTSPGDGVYPYPDGNIARPPFDPCLSACAKYNKAEYCCTGKHNSPQSCPRNYYSKAAKGVCPDAYSYAYDDSDSTFVIPTGAGFEVVFCPGGRSTAILQSKAGAKAKQ</sequence>
<accession>A0A9P4Q752</accession>
<comment type="caution">
    <text evidence="2">The sequence shown here is derived from an EMBL/GenBank/DDBJ whole genome shotgun (WGS) entry which is preliminary data.</text>
</comment>
<dbReference type="AlphaFoldDB" id="A0A9P4Q752"/>
<protein>
    <submittedName>
        <fullName evidence="2">Osmotin, thaumatin-like protein</fullName>
    </submittedName>
</protein>
<organism evidence="2 3">
    <name type="scientific">Polychaeton citri CBS 116435</name>
    <dbReference type="NCBI Taxonomy" id="1314669"/>
    <lineage>
        <taxon>Eukaryota</taxon>
        <taxon>Fungi</taxon>
        <taxon>Dikarya</taxon>
        <taxon>Ascomycota</taxon>
        <taxon>Pezizomycotina</taxon>
        <taxon>Dothideomycetes</taxon>
        <taxon>Dothideomycetidae</taxon>
        <taxon>Capnodiales</taxon>
        <taxon>Capnodiaceae</taxon>
        <taxon>Polychaeton</taxon>
    </lineage>
</organism>
<dbReference type="InterPro" id="IPR037176">
    <property type="entry name" value="Osmotin/thaumatin-like_sf"/>
</dbReference>
<dbReference type="PIRSF" id="PIRSF002703">
    <property type="entry name" value="Thaumatin"/>
    <property type="match status" value="1"/>
</dbReference>
<dbReference type="SUPFAM" id="SSF49870">
    <property type="entry name" value="Osmotin, thaumatin-like protein"/>
    <property type="match status" value="1"/>
</dbReference>
<dbReference type="InterPro" id="IPR001938">
    <property type="entry name" value="Thaumatin"/>
</dbReference>